<comment type="pathway">
    <text evidence="3">Metabolic intermediate biosynthesis; prephenate biosynthesis; prephenate from chorismate: step 1/1.</text>
</comment>
<dbReference type="EC" id="5.4.99.5" evidence="4"/>
<dbReference type="InterPro" id="IPR008238">
    <property type="entry name" value="Chorismate_mutase_AroQ_euk"/>
</dbReference>
<evidence type="ECO:0000256" key="6">
    <source>
        <dbReference type="ARBA" id="ARBA00022605"/>
    </source>
</evidence>
<gene>
    <name evidence="10" type="ORF">WJX84_001660</name>
</gene>
<feature type="domain" description="Chorismate mutase" evidence="9">
    <location>
        <begin position="212"/>
        <end position="323"/>
    </location>
</feature>
<keyword evidence="8" id="KW-0413">Isomerase</keyword>
<name>A0AAW1SXH7_9CHLO</name>
<dbReference type="GO" id="GO:0046417">
    <property type="term" value="P:chorismate metabolic process"/>
    <property type="evidence" value="ECO:0007669"/>
    <property type="project" value="InterPro"/>
</dbReference>
<dbReference type="PROSITE" id="PS51169">
    <property type="entry name" value="CHORISMATE_MUT_3"/>
    <property type="match status" value="1"/>
</dbReference>
<evidence type="ECO:0000256" key="2">
    <source>
        <dbReference type="ARBA" id="ARBA00004496"/>
    </source>
</evidence>
<dbReference type="GO" id="GO:0009073">
    <property type="term" value="P:aromatic amino acid family biosynthetic process"/>
    <property type="evidence" value="ECO:0007669"/>
    <property type="project" value="UniProtKB-KW"/>
</dbReference>
<dbReference type="GO" id="GO:0008652">
    <property type="term" value="P:amino acid biosynthetic process"/>
    <property type="evidence" value="ECO:0007669"/>
    <property type="project" value="UniProtKB-KW"/>
</dbReference>
<keyword evidence="11" id="KW-1185">Reference proteome</keyword>
<reference evidence="10 11" key="1">
    <citation type="journal article" date="2024" name="Nat. Commun.">
        <title>Phylogenomics reveals the evolutionary origins of lichenization in chlorophyte algae.</title>
        <authorList>
            <person name="Puginier C."/>
            <person name="Libourel C."/>
            <person name="Otte J."/>
            <person name="Skaloud P."/>
            <person name="Haon M."/>
            <person name="Grisel S."/>
            <person name="Petersen M."/>
            <person name="Berrin J.G."/>
            <person name="Delaux P.M."/>
            <person name="Dal Grande F."/>
            <person name="Keller J."/>
        </authorList>
    </citation>
    <scope>NUCLEOTIDE SEQUENCE [LARGE SCALE GENOMIC DNA]</scope>
    <source>
        <strain evidence="10 11">SAG 2523</strain>
    </source>
</reference>
<dbReference type="GO" id="GO:0005737">
    <property type="term" value="C:cytoplasm"/>
    <property type="evidence" value="ECO:0007669"/>
    <property type="project" value="UniProtKB-SubCell"/>
</dbReference>
<dbReference type="SUPFAM" id="SSF48600">
    <property type="entry name" value="Chorismate mutase II"/>
    <property type="match status" value="1"/>
</dbReference>
<protein>
    <recommendedName>
        <fullName evidence="4">chorismate mutase</fullName>
        <ecNumber evidence="4">5.4.99.5</ecNumber>
    </recommendedName>
</protein>
<dbReference type="InterPro" id="IPR036263">
    <property type="entry name" value="Chorismate_II_sf"/>
</dbReference>
<evidence type="ECO:0000256" key="7">
    <source>
        <dbReference type="ARBA" id="ARBA00023141"/>
    </source>
</evidence>
<proteinExistence type="predicted"/>
<dbReference type="GO" id="GO:0004106">
    <property type="term" value="F:chorismate mutase activity"/>
    <property type="evidence" value="ECO:0007669"/>
    <property type="project" value="UniProtKB-EC"/>
</dbReference>
<dbReference type="InterPro" id="IPR002701">
    <property type="entry name" value="CM_II_prokaryot"/>
</dbReference>
<comment type="caution">
    <text evidence="10">The sequence shown here is derived from an EMBL/GenBank/DDBJ whole genome shotgun (WGS) entry which is preliminary data.</text>
</comment>
<keyword evidence="6" id="KW-0028">Amino-acid biosynthesis</keyword>
<evidence type="ECO:0000256" key="8">
    <source>
        <dbReference type="ARBA" id="ARBA00023235"/>
    </source>
</evidence>
<comment type="catalytic activity">
    <reaction evidence="1">
        <text>chorismate = prephenate</text>
        <dbReference type="Rhea" id="RHEA:13897"/>
        <dbReference type="ChEBI" id="CHEBI:29748"/>
        <dbReference type="ChEBI" id="CHEBI:29934"/>
        <dbReference type="EC" id="5.4.99.5"/>
    </reaction>
</comment>
<dbReference type="InterPro" id="IPR037039">
    <property type="entry name" value="CM_AroQ_sf_eucaryotic"/>
</dbReference>
<evidence type="ECO:0000256" key="4">
    <source>
        <dbReference type="ARBA" id="ARBA00012404"/>
    </source>
</evidence>
<dbReference type="PANTHER" id="PTHR21145">
    <property type="entry name" value="CHORISMATE MUTASE"/>
    <property type="match status" value="1"/>
</dbReference>
<dbReference type="Gene3D" id="1.10.590.10">
    <property type="entry name" value="Chorismate mutase, AroQ class superfamily, eukaryotic"/>
    <property type="match status" value="2"/>
</dbReference>
<keyword evidence="7" id="KW-0057">Aromatic amino acid biosynthesis</keyword>
<dbReference type="Pfam" id="PF01817">
    <property type="entry name" value="CM_2"/>
    <property type="match status" value="1"/>
</dbReference>
<dbReference type="Proteomes" id="UP001485043">
    <property type="component" value="Unassembled WGS sequence"/>
</dbReference>
<organism evidence="10 11">
    <name type="scientific">Apatococcus fuscideae</name>
    <dbReference type="NCBI Taxonomy" id="2026836"/>
    <lineage>
        <taxon>Eukaryota</taxon>
        <taxon>Viridiplantae</taxon>
        <taxon>Chlorophyta</taxon>
        <taxon>core chlorophytes</taxon>
        <taxon>Trebouxiophyceae</taxon>
        <taxon>Chlorellales</taxon>
        <taxon>Chlorellaceae</taxon>
        <taxon>Apatococcus</taxon>
    </lineage>
</organism>
<dbReference type="PANTHER" id="PTHR21145:SF12">
    <property type="entry name" value="CHORISMATE MUTASE"/>
    <property type="match status" value="1"/>
</dbReference>
<evidence type="ECO:0000259" key="9">
    <source>
        <dbReference type="Pfam" id="PF01817"/>
    </source>
</evidence>
<evidence type="ECO:0000313" key="10">
    <source>
        <dbReference type="EMBL" id="KAK9862077.1"/>
    </source>
</evidence>
<evidence type="ECO:0000256" key="3">
    <source>
        <dbReference type="ARBA" id="ARBA00004817"/>
    </source>
</evidence>
<keyword evidence="5" id="KW-0963">Cytoplasm</keyword>
<dbReference type="EMBL" id="JALJOV010000658">
    <property type="protein sequence ID" value="KAK9862077.1"/>
    <property type="molecule type" value="Genomic_DNA"/>
</dbReference>
<sequence>MTLPSADFSHEVRLRREAAKKALSHWCQHRASLAAKSASHASTSLKVNEGSESAQAVLEVPQVPPPAEYSRPQPAEEDFSSALLLESIRQSLIRQEDTIIYCLIERGQFQRNDWSPRRSTIEVLSAGVAAAGNGAGPWDGSADTPAPIEHSFYPDDLPEPVLPSLTYPQVLAPCAADININDTIMSMYLEHLLPAITRPGSDNNFGSAAMQDVLCLQALSQRIHYGKYVAEAKFRAQEEVYREQVERQDADALMHLLTDVRVEQQVVDRVRRKAELYGRDASASGSSEAGAASRDDEAPCKIAPEAVADLYARWLMPLNKQVQIAYLLRRLDPLSPSPRH</sequence>
<evidence type="ECO:0000256" key="5">
    <source>
        <dbReference type="ARBA" id="ARBA00022490"/>
    </source>
</evidence>
<dbReference type="AlphaFoldDB" id="A0AAW1SXH7"/>
<accession>A0AAW1SXH7</accession>
<evidence type="ECO:0000313" key="11">
    <source>
        <dbReference type="Proteomes" id="UP001485043"/>
    </source>
</evidence>
<dbReference type="NCBIfam" id="TIGR01802">
    <property type="entry name" value="CM_pl-yst"/>
    <property type="match status" value="1"/>
</dbReference>
<comment type="subcellular location">
    <subcellularLocation>
        <location evidence="2">Cytoplasm</location>
    </subcellularLocation>
</comment>
<evidence type="ECO:0000256" key="1">
    <source>
        <dbReference type="ARBA" id="ARBA00000824"/>
    </source>
</evidence>